<accession>A0A1R1PS29</accession>
<dbReference type="InterPro" id="IPR003653">
    <property type="entry name" value="Peptidase_C48_C"/>
</dbReference>
<evidence type="ECO:0000256" key="1">
    <source>
        <dbReference type="ARBA" id="ARBA00005234"/>
    </source>
</evidence>
<feature type="compositionally biased region" description="Acidic residues" evidence="6">
    <location>
        <begin position="41"/>
        <end position="59"/>
    </location>
</feature>
<evidence type="ECO:0000256" key="5">
    <source>
        <dbReference type="ARBA" id="ARBA00022801"/>
    </source>
</evidence>
<feature type="compositionally biased region" description="Basic and acidic residues" evidence="6">
    <location>
        <begin position="89"/>
        <end position="116"/>
    </location>
</feature>
<evidence type="ECO:0000313" key="8">
    <source>
        <dbReference type="EMBL" id="OMH83785.1"/>
    </source>
</evidence>
<dbReference type="PANTHER" id="PTHR46896:SF3">
    <property type="entry name" value="FI06413P-RELATED"/>
    <property type="match status" value="1"/>
</dbReference>
<dbReference type="GO" id="GO:0005737">
    <property type="term" value="C:cytoplasm"/>
    <property type="evidence" value="ECO:0007669"/>
    <property type="project" value="TreeGrafter"/>
</dbReference>
<dbReference type="GO" id="GO:0005634">
    <property type="term" value="C:nucleus"/>
    <property type="evidence" value="ECO:0007669"/>
    <property type="project" value="TreeGrafter"/>
</dbReference>
<organism evidence="8 9">
    <name type="scientific">Zancudomyces culisetae</name>
    <name type="common">Gut fungus</name>
    <name type="synonym">Smittium culisetae</name>
    <dbReference type="NCBI Taxonomy" id="1213189"/>
    <lineage>
        <taxon>Eukaryota</taxon>
        <taxon>Fungi</taxon>
        <taxon>Fungi incertae sedis</taxon>
        <taxon>Zoopagomycota</taxon>
        <taxon>Kickxellomycotina</taxon>
        <taxon>Harpellomycetes</taxon>
        <taxon>Harpellales</taxon>
        <taxon>Legeriomycetaceae</taxon>
        <taxon>Zancudomyces</taxon>
    </lineage>
</organism>
<comment type="caution">
    <text evidence="8">The sequence shown here is derived from an EMBL/GenBank/DDBJ whole genome shotgun (WGS) entry which is preliminary data.</text>
</comment>
<dbReference type="SUPFAM" id="SSF54001">
    <property type="entry name" value="Cysteine proteinases"/>
    <property type="match status" value="1"/>
</dbReference>
<dbReference type="Gene3D" id="1.10.418.20">
    <property type="match status" value="1"/>
</dbReference>
<keyword evidence="2" id="KW-0597">Phosphoprotein</keyword>
<evidence type="ECO:0000256" key="3">
    <source>
        <dbReference type="ARBA" id="ARBA00022670"/>
    </source>
</evidence>
<keyword evidence="5" id="KW-0378">Hydrolase</keyword>
<dbReference type="InterPro" id="IPR051947">
    <property type="entry name" value="Sentrin-specific_protease"/>
</dbReference>
<dbReference type="PANTHER" id="PTHR46896">
    <property type="entry name" value="SENTRIN-SPECIFIC PROTEASE"/>
    <property type="match status" value="1"/>
</dbReference>
<dbReference type="OrthoDB" id="442460at2759"/>
<evidence type="ECO:0000313" key="9">
    <source>
        <dbReference type="Proteomes" id="UP000188320"/>
    </source>
</evidence>
<dbReference type="Gene3D" id="3.30.310.130">
    <property type="entry name" value="Ubiquitin-related"/>
    <property type="match status" value="1"/>
</dbReference>
<keyword evidence="9" id="KW-1185">Reference proteome</keyword>
<dbReference type="InterPro" id="IPR038765">
    <property type="entry name" value="Papain-like_cys_pep_sf"/>
</dbReference>
<feature type="domain" description="Ubiquitin-like protease family profile" evidence="7">
    <location>
        <begin position="156"/>
        <end position="260"/>
    </location>
</feature>
<evidence type="ECO:0000259" key="7">
    <source>
        <dbReference type="Pfam" id="PF02902"/>
    </source>
</evidence>
<dbReference type="AlphaFoldDB" id="A0A1R1PS29"/>
<proteinExistence type="inferred from homology"/>
<name>A0A1R1PS29_ZANCU</name>
<keyword evidence="4" id="KW-0833">Ubl conjugation pathway</keyword>
<dbReference type="EMBL" id="LSSK01000313">
    <property type="protein sequence ID" value="OMH83785.1"/>
    <property type="molecule type" value="Genomic_DNA"/>
</dbReference>
<evidence type="ECO:0000256" key="2">
    <source>
        <dbReference type="ARBA" id="ARBA00022553"/>
    </source>
</evidence>
<reference evidence="9" key="1">
    <citation type="submission" date="2017-01" db="EMBL/GenBank/DDBJ databases">
        <authorList>
            <person name="Wang Y."/>
            <person name="White M."/>
            <person name="Kvist S."/>
            <person name="Moncalvo J.-M."/>
        </authorList>
    </citation>
    <scope>NUCLEOTIDE SEQUENCE [LARGE SCALE GENOMIC DNA]</scope>
    <source>
        <strain evidence="9">COL-18-3</strain>
    </source>
</reference>
<gene>
    <name evidence="8" type="ORF">AX774_g2711</name>
</gene>
<evidence type="ECO:0000256" key="6">
    <source>
        <dbReference type="SAM" id="MobiDB-lite"/>
    </source>
</evidence>
<keyword evidence="3 8" id="KW-0645">Protease</keyword>
<protein>
    <submittedName>
        <fullName evidence="8">Sentrin-specific protease 6</fullName>
    </submittedName>
</protein>
<feature type="compositionally biased region" description="Low complexity" evidence="6">
    <location>
        <begin position="191"/>
        <end position="211"/>
    </location>
</feature>
<comment type="similarity">
    <text evidence="1">Belongs to the peptidase C48 family.</text>
</comment>
<dbReference type="Proteomes" id="UP000188320">
    <property type="component" value="Unassembled WGS sequence"/>
</dbReference>
<sequence>MSDVNKGCSTNDTLERDKEDRDEQEEEEGNNNGSSGSSGDGDGDGDGDGGEDNGDEVDVNDINTASDTNKSGDTSNDINNSETTEGEQDEKKHKVYTIKELEQMTREGIESDKGAETDNGIGENEAGGKQNESEAKNSGKKEEKPAIYRNVNEKTWILVLDSLGGKHHGAVVKTLKKYLECMVLQSTIEPTDTTDTTNTTETTDTTNTGDTQSELHLKYTQHVKNSAKTVYAKVPLQPNMCDCGMFLLEYIERFLKNPEFFTLYMANRGNALSTWFPTSAIREKRSSMIKLFVKLTKEYIDGKKINLQK</sequence>
<feature type="region of interest" description="Disordered" evidence="6">
    <location>
        <begin position="190"/>
        <end position="211"/>
    </location>
</feature>
<feature type="compositionally biased region" description="Polar residues" evidence="6">
    <location>
        <begin position="62"/>
        <end position="83"/>
    </location>
</feature>
<evidence type="ECO:0000256" key="4">
    <source>
        <dbReference type="ARBA" id="ARBA00022786"/>
    </source>
</evidence>
<feature type="region of interest" description="Disordered" evidence="6">
    <location>
        <begin position="1"/>
        <end position="145"/>
    </location>
</feature>
<dbReference type="Pfam" id="PF02902">
    <property type="entry name" value="Peptidase_C48"/>
    <property type="match status" value="1"/>
</dbReference>
<dbReference type="GO" id="GO:0016926">
    <property type="term" value="P:protein desumoylation"/>
    <property type="evidence" value="ECO:0007669"/>
    <property type="project" value="TreeGrafter"/>
</dbReference>
<feature type="compositionally biased region" description="Basic and acidic residues" evidence="6">
    <location>
        <begin position="131"/>
        <end position="145"/>
    </location>
</feature>
<dbReference type="GO" id="GO:0070139">
    <property type="term" value="F:SUMO-specific endopeptidase activity"/>
    <property type="evidence" value="ECO:0007669"/>
    <property type="project" value="TreeGrafter"/>
</dbReference>
<dbReference type="GO" id="GO:0006508">
    <property type="term" value="P:proteolysis"/>
    <property type="evidence" value="ECO:0007669"/>
    <property type="project" value="UniProtKB-KW"/>
</dbReference>